<dbReference type="Gene3D" id="3.40.50.150">
    <property type="entry name" value="Vaccinia Virus protein VP39"/>
    <property type="match status" value="1"/>
</dbReference>
<dbReference type="SUPFAM" id="SSF53335">
    <property type="entry name" value="S-adenosyl-L-methionine-dependent methyltransferases"/>
    <property type="match status" value="1"/>
</dbReference>
<comment type="caution">
    <text evidence="1">The sequence shown here is derived from an EMBL/GenBank/DDBJ whole genome shotgun (WGS) entry which is preliminary data.</text>
</comment>
<accession>A0A2T4IV20</accession>
<keyword evidence="2" id="KW-1185">Reference proteome</keyword>
<evidence type="ECO:0000313" key="2">
    <source>
        <dbReference type="Proteomes" id="UP000240259"/>
    </source>
</evidence>
<name>A0A2T4IV20_9HYPH</name>
<dbReference type="AlphaFoldDB" id="A0A2T4IV20"/>
<reference evidence="1 2" key="1">
    <citation type="submission" date="2018-03" db="EMBL/GenBank/DDBJ databases">
        <title>Genome sequence of the symbiotic type strain Mesorhizobium helmanticense CSLC115NT isolated from Lotus corniculatus nodules.</title>
        <authorList>
            <person name="Sannazzaro A.I."/>
            <person name="Torres Tejerizo G.A."/>
            <person name="Dip D."/>
            <person name="Caballero M."/>
            <person name="Pistorio M."/>
            <person name="Estrella M.J."/>
        </authorList>
    </citation>
    <scope>NUCLEOTIDE SEQUENCE [LARGE SCALE GENOMIC DNA]</scope>
    <source>
        <strain evidence="1 2">CSLC115N</strain>
    </source>
</reference>
<dbReference type="OrthoDB" id="210346at2"/>
<organism evidence="1 2">
    <name type="scientific">Mesorhizobium helmanticense</name>
    <dbReference type="NCBI Taxonomy" id="1776423"/>
    <lineage>
        <taxon>Bacteria</taxon>
        <taxon>Pseudomonadati</taxon>
        <taxon>Pseudomonadota</taxon>
        <taxon>Alphaproteobacteria</taxon>
        <taxon>Hyphomicrobiales</taxon>
        <taxon>Phyllobacteriaceae</taxon>
        <taxon>Mesorhizobium</taxon>
    </lineage>
</organism>
<evidence type="ECO:0000313" key="1">
    <source>
        <dbReference type="EMBL" id="PTE09465.1"/>
    </source>
</evidence>
<sequence>MRCNICGHQAFGAQGTRQNVRCLKCSSLERTRALKLHLDRIGLPEKGDRVLHIAPEPMISGLLKEKAGEGYKPVDIFPDLYKHVSATKFDLCVDAEKLEHDSYDYIIHSHVMEHVPCNWTMVLLFLHRALKYSGHHVFCMPILQGCYEESLFPLSEDEAVRRFGQNDHVRRIGVSDLNKTLGMIFKGDLSRHIIGSCFSENILDEVNVPRNQRWTLNSSTIFVFGKDDARVRV</sequence>
<dbReference type="EMBL" id="PZJX01000028">
    <property type="protein sequence ID" value="PTE09465.1"/>
    <property type="molecule type" value="Genomic_DNA"/>
</dbReference>
<protein>
    <recommendedName>
        <fullName evidence="3">Methyltransferase type 11 domain-containing protein</fullName>
    </recommendedName>
</protein>
<dbReference type="Proteomes" id="UP000240259">
    <property type="component" value="Unassembled WGS sequence"/>
</dbReference>
<gene>
    <name evidence="1" type="ORF">C9427_15330</name>
</gene>
<evidence type="ECO:0008006" key="3">
    <source>
        <dbReference type="Google" id="ProtNLM"/>
    </source>
</evidence>
<dbReference type="Pfam" id="PF13489">
    <property type="entry name" value="Methyltransf_23"/>
    <property type="match status" value="1"/>
</dbReference>
<dbReference type="InterPro" id="IPR029063">
    <property type="entry name" value="SAM-dependent_MTases_sf"/>
</dbReference>
<proteinExistence type="predicted"/>